<evidence type="ECO:0000313" key="1">
    <source>
        <dbReference type="EMBL" id="PXX19505.1"/>
    </source>
</evidence>
<organism evidence="1 2">
    <name type="scientific">Hoylesella shahii DSM 15611 = JCM 12083</name>
    <dbReference type="NCBI Taxonomy" id="1122991"/>
    <lineage>
        <taxon>Bacteria</taxon>
        <taxon>Pseudomonadati</taxon>
        <taxon>Bacteroidota</taxon>
        <taxon>Bacteroidia</taxon>
        <taxon>Bacteroidales</taxon>
        <taxon>Prevotellaceae</taxon>
        <taxon>Hoylesella</taxon>
    </lineage>
</organism>
<gene>
    <name evidence="1" type="ORF">EJ73_02389</name>
</gene>
<keyword evidence="2" id="KW-1185">Reference proteome</keyword>
<name>A0A318HYS0_9BACT</name>
<dbReference type="Proteomes" id="UP000248314">
    <property type="component" value="Unassembled WGS sequence"/>
</dbReference>
<proteinExistence type="predicted"/>
<accession>A0A318HYS0</accession>
<evidence type="ECO:0000313" key="2">
    <source>
        <dbReference type="Proteomes" id="UP000248314"/>
    </source>
</evidence>
<dbReference type="EMBL" id="QJJX01000037">
    <property type="protein sequence ID" value="PXX19505.1"/>
    <property type="molecule type" value="Genomic_DNA"/>
</dbReference>
<comment type="caution">
    <text evidence="1">The sequence shown here is derived from an EMBL/GenBank/DDBJ whole genome shotgun (WGS) entry which is preliminary data.</text>
</comment>
<protein>
    <submittedName>
        <fullName evidence="1">Uncharacterized protein</fullName>
    </submittedName>
</protein>
<dbReference type="AlphaFoldDB" id="A0A318HYS0"/>
<sequence length="87" mass="10666">MRARNERLYKKNGYLMHLQIPPFCIKTNLRENRLFVARLTVRDKQELFLHQFLSESFTNIIIFVYVRMSNDTYRPYANNRQRLRLLA</sequence>
<reference evidence="1 2" key="1">
    <citation type="submission" date="2018-05" db="EMBL/GenBank/DDBJ databases">
        <title>Genomic Encyclopedia of Type Strains, Phase I: the one thousand microbial genomes (KMG-I) project.</title>
        <authorList>
            <person name="Kyrpides N."/>
        </authorList>
    </citation>
    <scope>NUCLEOTIDE SEQUENCE [LARGE SCALE GENOMIC DNA]</scope>
    <source>
        <strain evidence="1 2">DSM 15611</strain>
    </source>
</reference>